<protein>
    <submittedName>
        <fullName evidence="2">Uncharacterized protein</fullName>
    </submittedName>
</protein>
<dbReference type="KEGG" id="mbq:K668_01815"/>
<evidence type="ECO:0000313" key="3">
    <source>
        <dbReference type="Proteomes" id="UP000027182"/>
    </source>
</evidence>
<dbReference type="PATRIC" id="fig|1316930.3.peg.373"/>
<proteinExistence type="predicted"/>
<keyword evidence="1" id="KW-0175">Coiled coil</keyword>
<evidence type="ECO:0000313" key="2">
    <source>
        <dbReference type="EMBL" id="AIA33941.1"/>
    </source>
</evidence>
<gene>
    <name evidence="2" type="ORF">K668_01815</name>
</gene>
<dbReference type="EMBL" id="CP005933">
    <property type="protein sequence ID" value="AIA33941.1"/>
    <property type="molecule type" value="Genomic_DNA"/>
</dbReference>
<sequence length="88" mass="10387">MQLETNEIKSQLRQIQKELKTLKDKIEKTKKPYAFGFATFKNSVTALYNKIFVFLVSKPFIGSLNYCKKKYSYILEINNKNKFLVPNE</sequence>
<dbReference type="RefSeq" id="WP_013456441.1">
    <property type="nucleotide sequence ID" value="NZ_CP005933.1"/>
</dbReference>
<organism evidence="2 3">
    <name type="scientific">Mycoplasmopsis bovis CQ-W70</name>
    <dbReference type="NCBI Taxonomy" id="1316930"/>
    <lineage>
        <taxon>Bacteria</taxon>
        <taxon>Bacillati</taxon>
        <taxon>Mycoplasmatota</taxon>
        <taxon>Mycoplasmoidales</taxon>
        <taxon>Metamycoplasmataceae</taxon>
        <taxon>Mycoplasmopsis</taxon>
    </lineage>
</organism>
<name>A0A059Y8D7_MYCBV</name>
<evidence type="ECO:0000256" key="1">
    <source>
        <dbReference type="SAM" id="Coils"/>
    </source>
</evidence>
<dbReference type="GeneID" id="31507844"/>
<dbReference type="AlphaFoldDB" id="A0A059Y8D7"/>
<reference evidence="2 3" key="1">
    <citation type="submission" date="2013-04" db="EMBL/GenBank/DDBJ databases">
        <authorList>
            <person name="Lin L."/>
            <person name="Zeng Z."/>
            <person name="Xie J."/>
            <person name="Luo L."/>
            <person name="Yang Z."/>
            <person name="Liang W."/>
            <person name="Lin H."/>
            <person name="Dong C."/>
            <person name="Sun Y."/>
        </authorList>
    </citation>
    <scope>NUCLEOTIDE SEQUENCE [LARGE SCALE GENOMIC DNA]</scope>
    <source>
        <strain evidence="2 3">CQ-W70</strain>
    </source>
</reference>
<feature type="coiled-coil region" evidence="1">
    <location>
        <begin position="5"/>
        <end position="32"/>
    </location>
</feature>
<dbReference type="HOGENOM" id="CLU_2465685_0_0_14"/>
<dbReference type="Proteomes" id="UP000027182">
    <property type="component" value="Chromosome"/>
</dbReference>
<accession>A0A059Y8D7</accession>